<dbReference type="AlphaFoldDB" id="A0AAD9GA65"/>
<comment type="caution">
    <text evidence="3">The sequence shown here is derived from an EMBL/GenBank/DDBJ whole genome shotgun (WGS) entry which is preliminary data.</text>
</comment>
<dbReference type="InterPro" id="IPR050879">
    <property type="entry name" value="Acyltransferase_3"/>
</dbReference>
<dbReference type="PANTHER" id="PTHR23028">
    <property type="entry name" value="ACETYLTRANSFERASE"/>
    <property type="match status" value="1"/>
</dbReference>
<evidence type="ECO:0000259" key="2">
    <source>
        <dbReference type="Pfam" id="PF01757"/>
    </source>
</evidence>
<dbReference type="EMBL" id="JASMQC010000025">
    <property type="protein sequence ID" value="KAK1934649.1"/>
    <property type="molecule type" value="Genomic_DNA"/>
</dbReference>
<organism evidence="3 4">
    <name type="scientific">Phytophthora citrophthora</name>
    <dbReference type="NCBI Taxonomy" id="4793"/>
    <lineage>
        <taxon>Eukaryota</taxon>
        <taxon>Sar</taxon>
        <taxon>Stramenopiles</taxon>
        <taxon>Oomycota</taxon>
        <taxon>Peronosporomycetes</taxon>
        <taxon>Peronosporales</taxon>
        <taxon>Peronosporaceae</taxon>
        <taxon>Phytophthora</taxon>
    </lineage>
</organism>
<feature type="transmembrane region" description="Helical" evidence="1">
    <location>
        <begin position="65"/>
        <end position="82"/>
    </location>
</feature>
<gene>
    <name evidence="3" type="ORF">P3T76_011258</name>
</gene>
<dbReference type="InterPro" id="IPR002656">
    <property type="entry name" value="Acyl_transf_3_dom"/>
</dbReference>
<proteinExistence type="predicted"/>
<dbReference type="Pfam" id="PF01757">
    <property type="entry name" value="Acyl_transf_3"/>
    <property type="match status" value="1"/>
</dbReference>
<reference evidence="3" key="1">
    <citation type="submission" date="2023-08" db="EMBL/GenBank/DDBJ databases">
        <title>Reference Genome Resource for the Citrus Pathogen Phytophthora citrophthora.</title>
        <authorList>
            <person name="Moller H."/>
            <person name="Coetzee B."/>
            <person name="Rose L.J."/>
            <person name="Van Niekerk J.M."/>
        </authorList>
    </citation>
    <scope>NUCLEOTIDE SEQUENCE</scope>
    <source>
        <strain evidence="3">STE-U-9442</strain>
    </source>
</reference>
<evidence type="ECO:0000313" key="4">
    <source>
        <dbReference type="Proteomes" id="UP001259832"/>
    </source>
</evidence>
<feature type="transmembrane region" description="Helical" evidence="1">
    <location>
        <begin position="20"/>
        <end position="37"/>
    </location>
</feature>
<accession>A0AAD9GA65</accession>
<dbReference type="GO" id="GO:0016020">
    <property type="term" value="C:membrane"/>
    <property type="evidence" value="ECO:0007669"/>
    <property type="project" value="TreeGrafter"/>
</dbReference>
<dbReference type="GO" id="GO:0000271">
    <property type="term" value="P:polysaccharide biosynthetic process"/>
    <property type="evidence" value="ECO:0007669"/>
    <property type="project" value="TreeGrafter"/>
</dbReference>
<protein>
    <recommendedName>
        <fullName evidence="2">Acyltransferase 3 domain-containing protein</fullName>
    </recommendedName>
</protein>
<feature type="domain" description="Acyltransferase 3" evidence="2">
    <location>
        <begin position="9"/>
        <end position="292"/>
    </location>
</feature>
<evidence type="ECO:0000256" key="1">
    <source>
        <dbReference type="SAM" id="Phobius"/>
    </source>
</evidence>
<keyword evidence="4" id="KW-1185">Reference proteome</keyword>
<dbReference type="PANTHER" id="PTHR23028:SF53">
    <property type="entry name" value="ACYL_TRANSF_3 DOMAIN-CONTAINING PROTEIN"/>
    <property type="match status" value="1"/>
</dbReference>
<dbReference type="Proteomes" id="UP001259832">
    <property type="component" value="Unassembled WGS sequence"/>
</dbReference>
<keyword evidence="1" id="KW-1133">Transmembrane helix</keyword>
<dbReference type="GO" id="GO:0016747">
    <property type="term" value="F:acyltransferase activity, transferring groups other than amino-acyl groups"/>
    <property type="evidence" value="ECO:0007669"/>
    <property type="project" value="InterPro"/>
</dbReference>
<evidence type="ECO:0000313" key="3">
    <source>
        <dbReference type="EMBL" id="KAK1934649.1"/>
    </source>
</evidence>
<name>A0AAD9GA65_9STRA</name>
<feature type="transmembrane region" description="Helical" evidence="1">
    <location>
        <begin position="125"/>
        <end position="155"/>
    </location>
</feature>
<keyword evidence="1" id="KW-0812">Transmembrane</keyword>
<sequence>MMVVMQHSNYLNDINVGATAVDAFFVLSSFLLTMLLLKKCVKMVSESAGYGKWVSVMVDYFMKRFFRVYPFFALVALLLWWMPFEDKNRFYWIESADKYDLYKVLTFDYDHRYLMLWTLPLEITYYLYIPLLVLAVLALRQFWWIAALILQMWIVNDSLYTYKTHHMLLRPHISTFLQGSLAAVVFVKFDAWRRASAFEFSRCSAVALRTVECSMLVVLISECTRAVFYKWIHEPFVVAPPGDPFISVWLAYIIVIEMILPSPTSAALEWNVLRYWGKVSFSLYLLHPFVIYSERIQNLNNFYDRLFAKVVLLLSLTSAS</sequence>
<keyword evidence="1" id="KW-0472">Membrane</keyword>